<dbReference type="Proteomes" id="UP000291404">
    <property type="component" value="Unassembled WGS sequence"/>
</dbReference>
<accession>A0A4Q9L458</accession>
<dbReference type="VEuPathDB" id="MicrosporidiaDB:CWI39_1708p0020"/>
<evidence type="ECO:0000313" key="1">
    <source>
        <dbReference type="EMBL" id="TBU02244.1"/>
    </source>
</evidence>
<proteinExistence type="predicted"/>
<organism evidence="1 2">
    <name type="scientific">Hamiltosporidium magnivora</name>
    <dbReference type="NCBI Taxonomy" id="148818"/>
    <lineage>
        <taxon>Eukaryota</taxon>
        <taxon>Fungi</taxon>
        <taxon>Fungi incertae sedis</taxon>
        <taxon>Microsporidia</taxon>
        <taxon>Dubosqiidae</taxon>
        <taxon>Hamiltosporidium</taxon>
    </lineage>
</organism>
<gene>
    <name evidence="1" type="ORF">CWI36_1155p0010</name>
</gene>
<sequence>MDETNDLYNFFNLFESENLNGNDFLSYFLQYDGIQTLKYLNPKFDFVKEIFQTKITNKSLNIHKFLEILILLERKHLQLFSNDPEFVLKIIHQFTNQELKEILLNIYKITPIIIEILKVLDDSNDLNRFLINFYIFLQTTKMDFKEAFIYLNNHKIDVKILQNSLLNSSFVEIRNLYHLFVNYYPETLTFYSFIDKNNRELIFENPLFLLSLLNTNSCNTTKRNNKLNCFNYKLIRTYIDCINIYLQQTKKDTKNMDILLKTIIFYKILNFKNICCRKLGYKKIIHPLIIECPILVNIIVSRKFNENLMKEIIDFVPSFHISFDISLKFVQNSIFHKNLCNFLLQKYPVPENIEKAKKYKIMI</sequence>
<reference evidence="1 2" key="1">
    <citation type="submission" date="2017-12" db="EMBL/GenBank/DDBJ databases">
        <authorList>
            <person name="Pombert J.-F."/>
            <person name="Haag K.L."/>
            <person name="Ebert D."/>
        </authorList>
    </citation>
    <scope>NUCLEOTIDE SEQUENCE [LARGE SCALE GENOMIC DNA]</scope>
    <source>
        <strain evidence="1">BE-OM-2</strain>
    </source>
</reference>
<comment type="caution">
    <text evidence="1">The sequence shown here is derived from an EMBL/GenBank/DDBJ whole genome shotgun (WGS) entry which is preliminary data.</text>
</comment>
<dbReference type="VEuPathDB" id="MicrosporidiaDB:CWI36_1155p0010"/>
<evidence type="ECO:0000313" key="2">
    <source>
        <dbReference type="Proteomes" id="UP000291404"/>
    </source>
</evidence>
<keyword evidence="2" id="KW-1185">Reference proteome</keyword>
<protein>
    <submittedName>
        <fullName evidence="1">Uncharacterized protein</fullName>
    </submittedName>
</protein>
<dbReference type="AlphaFoldDB" id="A0A4Q9L458"/>
<name>A0A4Q9L458_9MICR</name>
<dbReference type="EMBL" id="PITI01001155">
    <property type="protein sequence ID" value="TBU02244.1"/>
    <property type="molecule type" value="Genomic_DNA"/>
</dbReference>